<keyword evidence="3" id="KW-1185">Reference proteome</keyword>
<dbReference type="EMBL" id="QKZL01000001">
    <property type="protein sequence ID" value="PZX19786.1"/>
    <property type="molecule type" value="Genomic_DNA"/>
</dbReference>
<dbReference type="AlphaFoldDB" id="A0A2W7P2Y3"/>
<accession>A0A2W7P2Y3</accession>
<feature type="domain" description="TNase-like" evidence="1">
    <location>
        <begin position="58"/>
        <end position="125"/>
    </location>
</feature>
<dbReference type="InterPro" id="IPR035437">
    <property type="entry name" value="SNase_OB-fold_sf"/>
</dbReference>
<evidence type="ECO:0000313" key="2">
    <source>
        <dbReference type="EMBL" id="PZX19786.1"/>
    </source>
</evidence>
<reference evidence="2 3" key="1">
    <citation type="submission" date="2018-06" db="EMBL/GenBank/DDBJ databases">
        <title>Genomic Encyclopedia of Archaeal and Bacterial Type Strains, Phase II (KMG-II): from individual species to whole genera.</title>
        <authorList>
            <person name="Goeker M."/>
        </authorList>
    </citation>
    <scope>NUCLEOTIDE SEQUENCE [LARGE SCALE GENOMIC DNA]</scope>
    <source>
        <strain evidence="2 3">DSM 22009</strain>
    </source>
</reference>
<evidence type="ECO:0000313" key="3">
    <source>
        <dbReference type="Proteomes" id="UP000248916"/>
    </source>
</evidence>
<organism evidence="2 3">
    <name type="scientific">Palleronia aestuarii</name>
    <dbReference type="NCBI Taxonomy" id="568105"/>
    <lineage>
        <taxon>Bacteria</taxon>
        <taxon>Pseudomonadati</taxon>
        <taxon>Pseudomonadota</taxon>
        <taxon>Alphaproteobacteria</taxon>
        <taxon>Rhodobacterales</taxon>
        <taxon>Roseobacteraceae</taxon>
        <taxon>Palleronia</taxon>
    </lineage>
</organism>
<dbReference type="SUPFAM" id="SSF50199">
    <property type="entry name" value="Staphylococcal nuclease"/>
    <property type="match status" value="1"/>
</dbReference>
<evidence type="ECO:0000259" key="1">
    <source>
        <dbReference type="Pfam" id="PF00565"/>
    </source>
</evidence>
<comment type="caution">
    <text evidence="2">The sequence shown here is derived from an EMBL/GenBank/DDBJ whole genome shotgun (WGS) entry which is preliminary data.</text>
</comment>
<dbReference type="OrthoDB" id="9792155at2"/>
<protein>
    <recommendedName>
        <fullName evidence="1">TNase-like domain-containing protein</fullName>
    </recommendedName>
</protein>
<dbReference type="Pfam" id="PF00565">
    <property type="entry name" value="SNase"/>
    <property type="match status" value="1"/>
</dbReference>
<sequence>MLTRLAIIALLALTACDDADTDHDTIRVTADMIVDGDTVRIADGPNIRLTGEGNDPFDTPETYKPGCTEEAQLGAQASALLRSLMPGEAQIIRRGGGGFGRDLGVLYGNDGEDVKVALLAAGLARESMNADWCGGS</sequence>
<dbReference type="InterPro" id="IPR016071">
    <property type="entry name" value="Staphylococal_nuclease_OB-fold"/>
</dbReference>
<name>A0A2W7P2Y3_9RHOB</name>
<dbReference type="Gene3D" id="2.40.50.90">
    <property type="match status" value="1"/>
</dbReference>
<gene>
    <name evidence="2" type="ORF">LX81_00248</name>
</gene>
<dbReference type="RefSeq" id="WP_111535456.1">
    <property type="nucleotide sequence ID" value="NZ_QKZL01000001.1"/>
</dbReference>
<dbReference type="PROSITE" id="PS51257">
    <property type="entry name" value="PROKAR_LIPOPROTEIN"/>
    <property type="match status" value="1"/>
</dbReference>
<dbReference type="Proteomes" id="UP000248916">
    <property type="component" value="Unassembled WGS sequence"/>
</dbReference>
<proteinExistence type="predicted"/>